<evidence type="ECO:0000256" key="6">
    <source>
        <dbReference type="SAM" id="SignalP"/>
    </source>
</evidence>
<name>K2Q9E3_9HYPH</name>
<evidence type="ECO:0000256" key="1">
    <source>
        <dbReference type="ARBA" id="ARBA00004196"/>
    </source>
</evidence>
<protein>
    <submittedName>
        <fullName evidence="8">Periplasmic binding protein</fullName>
    </submittedName>
</protein>
<feature type="chain" id="PRO_5003863511" evidence="6">
    <location>
        <begin position="36"/>
        <end position="313"/>
    </location>
</feature>
<comment type="similarity">
    <text evidence="2">Belongs to the bacterial solute-binding protein 8 family.</text>
</comment>
<evidence type="ECO:0000313" key="8">
    <source>
        <dbReference type="EMBL" id="EKF57631.1"/>
    </source>
</evidence>
<gene>
    <name evidence="8" type="ORF">QWE_20703</name>
</gene>
<dbReference type="InterPro" id="IPR051313">
    <property type="entry name" value="Bact_iron-sidero_bind"/>
</dbReference>
<proteinExistence type="inferred from homology"/>
<keyword evidence="3" id="KW-0813">Transport</keyword>
<dbReference type="Gene3D" id="3.40.50.1980">
    <property type="entry name" value="Nitrogenase molybdenum iron protein domain"/>
    <property type="match status" value="2"/>
</dbReference>
<dbReference type="PANTHER" id="PTHR30532">
    <property type="entry name" value="IRON III DICITRATE-BINDING PERIPLASMIC PROTEIN"/>
    <property type="match status" value="1"/>
</dbReference>
<dbReference type="GO" id="GO:1901678">
    <property type="term" value="P:iron coordination entity transport"/>
    <property type="evidence" value="ECO:0007669"/>
    <property type="project" value="UniProtKB-ARBA"/>
</dbReference>
<keyword evidence="5 6" id="KW-0732">Signal</keyword>
<dbReference type="Pfam" id="PF01497">
    <property type="entry name" value="Peripla_BP_2"/>
    <property type="match status" value="1"/>
</dbReference>
<organism evidence="8 9">
    <name type="scientific">Agrobacterium albertimagni AOL15</name>
    <dbReference type="NCBI Taxonomy" id="1156935"/>
    <lineage>
        <taxon>Bacteria</taxon>
        <taxon>Pseudomonadati</taxon>
        <taxon>Pseudomonadota</taxon>
        <taxon>Alphaproteobacteria</taxon>
        <taxon>Hyphomicrobiales</taxon>
        <taxon>Rhizobiaceae</taxon>
        <taxon>Rhizobium/Agrobacterium group</taxon>
        <taxon>Agrobacterium</taxon>
    </lineage>
</organism>
<keyword evidence="4" id="KW-0408">Iron</keyword>
<keyword evidence="4" id="KW-0406">Ion transport</keyword>
<dbReference type="Proteomes" id="UP000007123">
    <property type="component" value="Unassembled WGS sequence"/>
</dbReference>
<feature type="signal peptide" evidence="6">
    <location>
        <begin position="1"/>
        <end position="35"/>
    </location>
</feature>
<dbReference type="eggNOG" id="COG4607">
    <property type="taxonomic scope" value="Bacteria"/>
</dbReference>
<sequence>MTISLSGETTMTIRPFTRRALIAAGLTLAAMPALALDVETYAGKVTVEGTPSKVAVFDIAALDTLLAIGVMPAGIPENVYLSELSDLKGKAEVVGDIFEPDLEALSALEPDLIILGGRSSGKEKETVKVAPSLDMTMDGVDVVEQARERAFTYGAIFGKQAEAEKAVADFDAALARAKAAVQGKGKGLIVMTNGPKITAYGIDSRFGWVHKALDLPAAVEDVEAATHGEPVSFEFIAKANPDWLLVLDRAAAIGANDQNAKATLDNALVAETKAWKSGQVVYLPSADFYIAAGGLKATERVLAAIEAAFSASQ</sequence>
<evidence type="ECO:0000256" key="4">
    <source>
        <dbReference type="ARBA" id="ARBA00022496"/>
    </source>
</evidence>
<dbReference type="GO" id="GO:0030288">
    <property type="term" value="C:outer membrane-bounded periplasmic space"/>
    <property type="evidence" value="ECO:0007669"/>
    <property type="project" value="TreeGrafter"/>
</dbReference>
<dbReference type="CDD" id="cd01140">
    <property type="entry name" value="FatB"/>
    <property type="match status" value="1"/>
</dbReference>
<dbReference type="STRING" id="1156935.QWE_20703"/>
<keyword evidence="4" id="KW-0410">Iron transport</keyword>
<evidence type="ECO:0000256" key="3">
    <source>
        <dbReference type="ARBA" id="ARBA00022448"/>
    </source>
</evidence>
<accession>K2Q9E3</accession>
<evidence type="ECO:0000256" key="2">
    <source>
        <dbReference type="ARBA" id="ARBA00008814"/>
    </source>
</evidence>
<reference evidence="8 9" key="1">
    <citation type="journal article" date="2012" name="J. Bacteriol.">
        <title>Draft Genome Sequence of Agrobacterium albertimagni Strain AOL15.</title>
        <authorList>
            <person name="Trimble W.L."/>
            <person name="Phung le T."/>
            <person name="Meyer F."/>
            <person name="Gilbert J.A."/>
            <person name="Silver S."/>
        </authorList>
    </citation>
    <scope>NUCLEOTIDE SEQUENCE [LARGE SCALE GENOMIC DNA]</scope>
    <source>
        <strain evidence="8 9">AOL15</strain>
    </source>
</reference>
<dbReference type="AlphaFoldDB" id="K2Q9E3"/>
<dbReference type="InterPro" id="IPR002491">
    <property type="entry name" value="ABC_transptr_periplasmic_BD"/>
</dbReference>
<comment type="subcellular location">
    <subcellularLocation>
        <location evidence="1">Cell envelope</location>
    </subcellularLocation>
</comment>
<dbReference type="PROSITE" id="PS50983">
    <property type="entry name" value="FE_B12_PBP"/>
    <property type="match status" value="1"/>
</dbReference>
<evidence type="ECO:0000259" key="7">
    <source>
        <dbReference type="PROSITE" id="PS50983"/>
    </source>
</evidence>
<dbReference type="PATRIC" id="fig|1156935.5.peg.4213"/>
<evidence type="ECO:0000313" key="9">
    <source>
        <dbReference type="Proteomes" id="UP000007123"/>
    </source>
</evidence>
<comment type="caution">
    <text evidence="8">The sequence shown here is derived from an EMBL/GenBank/DDBJ whole genome shotgun (WGS) entry which is preliminary data.</text>
</comment>
<feature type="domain" description="Fe/B12 periplasmic-binding" evidence="7">
    <location>
        <begin position="53"/>
        <end position="313"/>
    </location>
</feature>
<keyword evidence="9" id="KW-1185">Reference proteome</keyword>
<dbReference type="PANTHER" id="PTHR30532:SF28">
    <property type="entry name" value="PETROBACTIN-BINDING PROTEIN YCLQ"/>
    <property type="match status" value="1"/>
</dbReference>
<dbReference type="SUPFAM" id="SSF53807">
    <property type="entry name" value="Helical backbone' metal receptor"/>
    <property type="match status" value="1"/>
</dbReference>
<evidence type="ECO:0000256" key="5">
    <source>
        <dbReference type="ARBA" id="ARBA00022729"/>
    </source>
</evidence>
<dbReference type="EMBL" id="ALJF01000018">
    <property type="protein sequence ID" value="EKF57631.1"/>
    <property type="molecule type" value="Genomic_DNA"/>
</dbReference>
<dbReference type="InterPro" id="IPR033870">
    <property type="entry name" value="FatB"/>
</dbReference>